<feature type="transmembrane region" description="Helical" evidence="7">
    <location>
        <begin position="389"/>
        <end position="412"/>
    </location>
</feature>
<comment type="caution">
    <text evidence="8">The sequence shown here is derived from an EMBL/GenBank/DDBJ whole genome shotgun (WGS) entry which is preliminary data.</text>
</comment>
<dbReference type="GO" id="GO:0022857">
    <property type="term" value="F:transmembrane transporter activity"/>
    <property type="evidence" value="ECO:0007669"/>
    <property type="project" value="InterPro"/>
</dbReference>
<dbReference type="Proteomes" id="UP000256328">
    <property type="component" value="Unassembled WGS sequence"/>
</dbReference>
<keyword evidence="9" id="KW-1185">Reference proteome</keyword>
<reference evidence="8 9" key="1">
    <citation type="journal article" date="2018" name="IMA Fungus">
        <title>IMA Genome-F 9: Draft genome sequence of Annulohypoxylon stygium, Aspergillus mulundensis, Berkeleyomyces basicola (syn. Thielaviopsis basicola), Ceratocystis smalleyi, two Cercospora beticola strains, Coleophoma cylindrospora, Fusarium fracticaudum, Phialophora cf. hyalina, and Morchella septimelata.</title>
        <authorList>
            <person name="Wingfield B.D."/>
            <person name="Bills G.F."/>
            <person name="Dong Y."/>
            <person name="Huang W."/>
            <person name="Nel W.J."/>
            <person name="Swalarsk-Parry B.S."/>
            <person name="Vaghefi N."/>
            <person name="Wilken P.M."/>
            <person name="An Z."/>
            <person name="de Beer Z.W."/>
            <person name="De Vos L."/>
            <person name="Chen L."/>
            <person name="Duong T.A."/>
            <person name="Gao Y."/>
            <person name="Hammerbacher A."/>
            <person name="Kikkert J.R."/>
            <person name="Li Y."/>
            <person name="Li H."/>
            <person name="Li K."/>
            <person name="Li Q."/>
            <person name="Liu X."/>
            <person name="Ma X."/>
            <person name="Naidoo K."/>
            <person name="Pethybridge S.J."/>
            <person name="Sun J."/>
            <person name="Steenkamp E.T."/>
            <person name="van der Nest M.A."/>
            <person name="van Wyk S."/>
            <person name="Wingfield M.J."/>
            <person name="Xiong C."/>
            <person name="Yue Q."/>
            <person name="Zhang X."/>
        </authorList>
    </citation>
    <scope>NUCLEOTIDE SEQUENCE [LARGE SCALE GENOMIC DNA]</scope>
    <source>
        <strain evidence="8 9">BP5796</strain>
    </source>
</reference>
<proteinExistence type="inferred from homology"/>
<feature type="transmembrane region" description="Helical" evidence="7">
    <location>
        <begin position="424"/>
        <end position="442"/>
    </location>
</feature>
<evidence type="ECO:0000256" key="3">
    <source>
        <dbReference type="ARBA" id="ARBA00022692"/>
    </source>
</evidence>
<keyword evidence="3 7" id="KW-0812">Transmembrane</keyword>
<evidence type="ECO:0000256" key="7">
    <source>
        <dbReference type="SAM" id="Phobius"/>
    </source>
</evidence>
<dbReference type="SUPFAM" id="SSF103473">
    <property type="entry name" value="MFS general substrate transporter"/>
    <property type="match status" value="1"/>
</dbReference>
<dbReference type="Gene3D" id="1.20.1250.20">
    <property type="entry name" value="MFS general substrate transporter like domains"/>
    <property type="match status" value="2"/>
</dbReference>
<dbReference type="InterPro" id="IPR036259">
    <property type="entry name" value="MFS_trans_sf"/>
</dbReference>
<dbReference type="InterPro" id="IPR011701">
    <property type="entry name" value="MFS"/>
</dbReference>
<keyword evidence="2" id="KW-0813">Transport</keyword>
<protein>
    <submittedName>
        <fullName evidence="8">Membrane transporter-1</fullName>
    </submittedName>
</protein>
<dbReference type="GO" id="GO:0016020">
    <property type="term" value="C:membrane"/>
    <property type="evidence" value="ECO:0007669"/>
    <property type="project" value="UniProtKB-SubCell"/>
</dbReference>
<dbReference type="PANTHER" id="PTHR43791:SF63">
    <property type="entry name" value="HIGH AFFINITY CYSTEINE TRANSPORTER"/>
    <property type="match status" value="1"/>
</dbReference>
<comment type="subcellular location">
    <subcellularLocation>
        <location evidence="1">Membrane</location>
        <topology evidence="1">Multi-pass membrane protein</topology>
    </subcellularLocation>
</comment>
<name>A0A3D8SI26_9HELO</name>
<evidence type="ECO:0000256" key="1">
    <source>
        <dbReference type="ARBA" id="ARBA00004141"/>
    </source>
</evidence>
<evidence type="ECO:0000313" key="9">
    <source>
        <dbReference type="Proteomes" id="UP000256328"/>
    </source>
</evidence>
<gene>
    <name evidence="8" type="ORF">BP5796_04268</name>
</gene>
<evidence type="ECO:0000256" key="6">
    <source>
        <dbReference type="ARBA" id="ARBA00037968"/>
    </source>
</evidence>
<dbReference type="EMBL" id="PDLN01000005">
    <property type="protein sequence ID" value="RDW85943.1"/>
    <property type="molecule type" value="Genomic_DNA"/>
</dbReference>
<sequence>MAEPMTEKNHPVDNVTGDTEARAANGESEEVHHLALHDVDEAAAFVSGFHGEIDPKEAHKVLRKIDWNLLPLMMILYFVQFTDKTTLGSSSILGIKTDNHLSASEYNWLGTIFYLAYLVFEWPQTLGLQKFPPGKWMACNILVWGVVLCAQAACHNFAGLFVCRLLLGICEGSITAGFLIVTSMFYTHVEATRRVGFWFLMNGTAQIFNGVISFAVLHVNPDVIHPWRLYMIITGAITLVVGICFWFFIPDNPMKAHFLNKEEKIIAIERLRSHSTGIENKTWKKEQFIEALTDWKPWAFAVFAALNNVPNSLTNQSALIIQSFGFKTWQTTLLGCVSGVIEILTIYSSTLLVKKFNNARAIIGACYFIPNIVAGIMIVTLSWDNKGGLLTSIYLGGLGTSGFVLALSWCAATNTGHTKKTTTNAMLLIGYCLGNLLSPQMWKASYAPRYYIPWGVILATYVLCPCILLAIGYALWRENKRRDRLMETGEIQVEKFYDENDEEIDPTFLDITDRIAIRYKLDIKLEMASFE</sequence>
<evidence type="ECO:0000256" key="2">
    <source>
        <dbReference type="ARBA" id="ARBA00022448"/>
    </source>
</evidence>
<evidence type="ECO:0000313" key="8">
    <source>
        <dbReference type="EMBL" id="RDW85943.1"/>
    </source>
</evidence>
<dbReference type="OrthoDB" id="6730379at2759"/>
<accession>A0A3D8SI26</accession>
<feature type="transmembrane region" description="Helical" evidence="7">
    <location>
        <begin position="454"/>
        <end position="476"/>
    </location>
</feature>
<dbReference type="AlphaFoldDB" id="A0A3D8SI26"/>
<feature type="transmembrane region" description="Helical" evidence="7">
    <location>
        <begin position="106"/>
        <end position="123"/>
    </location>
</feature>
<keyword evidence="5 7" id="KW-0472">Membrane</keyword>
<evidence type="ECO:0000256" key="5">
    <source>
        <dbReference type="ARBA" id="ARBA00023136"/>
    </source>
</evidence>
<feature type="transmembrane region" description="Helical" evidence="7">
    <location>
        <begin position="365"/>
        <end position="383"/>
    </location>
</feature>
<feature type="transmembrane region" description="Helical" evidence="7">
    <location>
        <begin position="165"/>
        <end position="189"/>
    </location>
</feature>
<dbReference type="PANTHER" id="PTHR43791">
    <property type="entry name" value="PERMEASE-RELATED"/>
    <property type="match status" value="1"/>
</dbReference>
<dbReference type="Pfam" id="PF07690">
    <property type="entry name" value="MFS_1"/>
    <property type="match status" value="1"/>
</dbReference>
<organism evidence="8 9">
    <name type="scientific">Coleophoma crateriformis</name>
    <dbReference type="NCBI Taxonomy" id="565419"/>
    <lineage>
        <taxon>Eukaryota</taxon>
        <taxon>Fungi</taxon>
        <taxon>Dikarya</taxon>
        <taxon>Ascomycota</taxon>
        <taxon>Pezizomycotina</taxon>
        <taxon>Leotiomycetes</taxon>
        <taxon>Helotiales</taxon>
        <taxon>Dermateaceae</taxon>
        <taxon>Coleophoma</taxon>
    </lineage>
</organism>
<evidence type="ECO:0000256" key="4">
    <source>
        <dbReference type="ARBA" id="ARBA00022989"/>
    </source>
</evidence>
<dbReference type="FunFam" id="1.20.1250.20:FF:000064">
    <property type="entry name" value="MFS allantoate transporter"/>
    <property type="match status" value="1"/>
</dbReference>
<comment type="similarity">
    <text evidence="6">Belongs to the major facilitator superfamily. Allantoate permease family.</text>
</comment>
<feature type="transmembrane region" description="Helical" evidence="7">
    <location>
        <begin position="229"/>
        <end position="249"/>
    </location>
</feature>
<feature type="transmembrane region" description="Helical" evidence="7">
    <location>
        <begin position="195"/>
        <end position="217"/>
    </location>
</feature>
<keyword evidence="4 7" id="KW-1133">Transmembrane helix</keyword>